<feature type="binding site" evidence="11">
    <location>
        <position position="260"/>
    </location>
    <ligand>
        <name>NAD(+)</name>
        <dbReference type="ChEBI" id="CHEBI:57540"/>
    </ligand>
</feature>
<dbReference type="GO" id="GO:0006065">
    <property type="term" value="P:UDP-glucuronate biosynthetic process"/>
    <property type="evidence" value="ECO:0007669"/>
    <property type="project" value="UniProtKB-UniPathway"/>
</dbReference>
<dbReference type="PANTHER" id="PTHR43750">
    <property type="entry name" value="UDP-GLUCOSE 6-DEHYDROGENASE TUAD"/>
    <property type="match status" value="1"/>
</dbReference>
<comment type="similarity">
    <text evidence="2 8">Belongs to the UDP-glucose/GDP-mannose dehydrogenase family.</text>
</comment>
<feature type="binding site" evidence="10">
    <location>
        <position position="311"/>
    </location>
    <ligand>
        <name>substrate</name>
    </ligand>
</feature>
<reference evidence="13 14" key="1">
    <citation type="submission" date="2019-07" db="EMBL/GenBank/DDBJ databases">
        <title>Whole genome shotgun sequence of Enterococcus villorum NBRC 100699.</title>
        <authorList>
            <person name="Hosoyama A."/>
            <person name="Uohara A."/>
            <person name="Ohji S."/>
            <person name="Ichikawa N."/>
        </authorList>
    </citation>
    <scope>NUCLEOTIDE SEQUENCE [LARGE SCALE GENOMIC DNA]</scope>
    <source>
        <strain evidence="13 14">NBRC 100699</strain>
    </source>
</reference>
<feature type="binding site" evidence="11">
    <location>
        <position position="33"/>
    </location>
    <ligand>
        <name>NAD(+)</name>
        <dbReference type="ChEBI" id="CHEBI:57540"/>
    </ligand>
</feature>
<dbReference type="EMBL" id="BJWF01000025">
    <property type="protein sequence ID" value="GEL92520.1"/>
    <property type="molecule type" value="Genomic_DNA"/>
</dbReference>
<feature type="binding site" evidence="10">
    <location>
        <position position="201"/>
    </location>
    <ligand>
        <name>substrate</name>
    </ligand>
</feature>
<dbReference type="SMART" id="SM00984">
    <property type="entry name" value="UDPG_MGDP_dh_C"/>
    <property type="match status" value="1"/>
</dbReference>
<organism evidence="13 14">
    <name type="scientific">Enterococcus villorum</name>
    <dbReference type="NCBI Taxonomy" id="112904"/>
    <lineage>
        <taxon>Bacteria</taxon>
        <taxon>Bacillati</taxon>
        <taxon>Bacillota</taxon>
        <taxon>Bacilli</taxon>
        <taxon>Lactobacillales</taxon>
        <taxon>Enterococcaceae</taxon>
        <taxon>Enterococcus</taxon>
    </lineage>
</organism>
<dbReference type="GO" id="GO:0000271">
    <property type="term" value="P:polysaccharide biosynthetic process"/>
    <property type="evidence" value="ECO:0007669"/>
    <property type="project" value="InterPro"/>
</dbReference>
<feature type="binding site" evidence="11">
    <location>
        <position position="38"/>
    </location>
    <ligand>
        <name>NAD(+)</name>
        <dbReference type="ChEBI" id="CHEBI:57540"/>
    </ligand>
</feature>
<dbReference type="InterPro" id="IPR036220">
    <property type="entry name" value="UDP-Glc/GDP-Man_DH_C_sf"/>
</dbReference>
<feature type="binding site" evidence="10">
    <location>
        <position position="392"/>
    </location>
    <ligand>
        <name>substrate</name>
    </ligand>
</feature>
<dbReference type="RefSeq" id="WP_010750670.1">
    <property type="nucleotide sequence ID" value="NZ_BJWF01000025.1"/>
</dbReference>
<evidence type="ECO:0000256" key="8">
    <source>
        <dbReference type="PIRNR" id="PIRNR000124"/>
    </source>
</evidence>
<keyword evidence="5 8" id="KW-0560">Oxidoreductase</keyword>
<evidence type="ECO:0000313" key="14">
    <source>
        <dbReference type="Proteomes" id="UP000321830"/>
    </source>
</evidence>
<feature type="binding site" evidence="11">
    <location>
        <position position="87"/>
    </location>
    <ligand>
        <name>NAD(+)</name>
        <dbReference type="ChEBI" id="CHEBI:57540"/>
    </ligand>
</feature>
<dbReference type="InterPro" id="IPR014027">
    <property type="entry name" value="UDP-Glc/GDP-Man_DH_C"/>
</dbReference>
<dbReference type="Gene3D" id="1.10.1040.10">
    <property type="entry name" value="N-(1-d-carboxylethyl)-l-norvaline Dehydrogenase, domain 2"/>
    <property type="match status" value="1"/>
</dbReference>
<feature type="domain" description="UDP-glucose/GDP-mannose dehydrogenase C-terminal" evidence="12">
    <location>
        <begin position="304"/>
        <end position="391"/>
    </location>
</feature>
<feature type="binding site" evidence="11">
    <location>
        <position position="318"/>
    </location>
    <ligand>
        <name>NAD(+)</name>
        <dbReference type="ChEBI" id="CHEBI:57540"/>
    </ligand>
</feature>
<evidence type="ECO:0000256" key="7">
    <source>
        <dbReference type="ARBA" id="ARBA00047473"/>
    </source>
</evidence>
<dbReference type="InterPro" id="IPR014026">
    <property type="entry name" value="UDP-Glc/GDP-Man_DH_dimer"/>
</dbReference>
<dbReference type="Gene3D" id="3.40.50.720">
    <property type="entry name" value="NAD(P)-binding Rossmann-like Domain"/>
    <property type="match status" value="2"/>
</dbReference>
<evidence type="ECO:0000256" key="3">
    <source>
        <dbReference type="ARBA" id="ARBA00012954"/>
    </source>
</evidence>
<dbReference type="Pfam" id="PF03721">
    <property type="entry name" value="UDPG_MGDP_dh_N"/>
    <property type="match status" value="1"/>
</dbReference>
<dbReference type="InterPro" id="IPR008927">
    <property type="entry name" value="6-PGluconate_DH-like_C_sf"/>
</dbReference>
<feature type="binding site" evidence="11">
    <location>
        <position position="122"/>
    </location>
    <ligand>
        <name>NAD(+)</name>
        <dbReference type="ChEBI" id="CHEBI:57540"/>
    </ligand>
</feature>
<dbReference type="SUPFAM" id="SSF51735">
    <property type="entry name" value="NAD(P)-binding Rossmann-fold domains"/>
    <property type="match status" value="1"/>
</dbReference>
<dbReference type="Pfam" id="PF03720">
    <property type="entry name" value="UDPG_MGDP_dh_C"/>
    <property type="match status" value="1"/>
</dbReference>
<evidence type="ECO:0000256" key="10">
    <source>
        <dbReference type="PIRSR" id="PIRSR500134-2"/>
    </source>
</evidence>
<evidence type="ECO:0000259" key="12">
    <source>
        <dbReference type="SMART" id="SM00984"/>
    </source>
</evidence>
<feature type="binding site" evidence="10">
    <location>
        <position position="310"/>
    </location>
    <ligand>
        <name>substrate</name>
    </ligand>
</feature>
<keyword evidence="6 8" id="KW-0520">NAD</keyword>
<dbReference type="SUPFAM" id="SSF48179">
    <property type="entry name" value="6-phosphogluconate dehydrogenase C-terminal domain-like"/>
    <property type="match status" value="1"/>
</dbReference>
<proteinExistence type="inferred from homology"/>
<evidence type="ECO:0000256" key="9">
    <source>
        <dbReference type="PIRSR" id="PIRSR500134-1"/>
    </source>
</evidence>
<evidence type="ECO:0000256" key="6">
    <source>
        <dbReference type="ARBA" id="ARBA00023027"/>
    </source>
</evidence>
<dbReference type="NCBIfam" id="TIGR03026">
    <property type="entry name" value="NDP-sugDHase"/>
    <property type="match status" value="1"/>
</dbReference>
<dbReference type="PIRSF" id="PIRSF500134">
    <property type="entry name" value="UDPglc_DH_bac"/>
    <property type="match status" value="1"/>
</dbReference>
<evidence type="ECO:0000256" key="4">
    <source>
        <dbReference type="ARBA" id="ARBA00015132"/>
    </source>
</evidence>
<feature type="active site" description="Nucleophile" evidence="9">
    <location>
        <position position="257"/>
    </location>
</feature>
<dbReference type="Pfam" id="PF00984">
    <property type="entry name" value="UDPG_MGDP_dh"/>
    <property type="match status" value="1"/>
</dbReference>
<evidence type="ECO:0000313" key="13">
    <source>
        <dbReference type="EMBL" id="GEL92520.1"/>
    </source>
</evidence>
<dbReference type="PANTHER" id="PTHR43750:SF2">
    <property type="entry name" value="UDP-GLUCOSE 6-DEHYDROGENASE"/>
    <property type="match status" value="1"/>
</dbReference>
<feature type="binding site" evidence="10">
    <location>
        <begin position="246"/>
        <end position="250"/>
    </location>
    <ligand>
        <name>substrate</name>
    </ligand>
</feature>
<evidence type="ECO:0000256" key="5">
    <source>
        <dbReference type="ARBA" id="ARBA00023002"/>
    </source>
</evidence>
<dbReference type="GO" id="GO:0003979">
    <property type="term" value="F:UDP-glucose 6-dehydrogenase activity"/>
    <property type="evidence" value="ECO:0007669"/>
    <property type="project" value="UniProtKB-EC"/>
</dbReference>
<feature type="binding site" evidence="11">
    <location>
        <position position="149"/>
    </location>
    <ligand>
        <name>NAD(+)</name>
        <dbReference type="ChEBI" id="CHEBI:57540"/>
    </ligand>
</feature>
<comment type="pathway">
    <text evidence="1">Nucleotide-sugar biosynthesis; UDP-alpha-D-glucuronate biosynthesis; UDP-alpha-D-glucuronate from UDP-alpha-D-glucose: step 1/1.</text>
</comment>
<dbReference type="EC" id="1.1.1.22" evidence="3 8"/>
<evidence type="ECO:0000256" key="1">
    <source>
        <dbReference type="ARBA" id="ARBA00004701"/>
    </source>
</evidence>
<gene>
    <name evidence="13" type="ORF">EVI01_18570</name>
</gene>
<sequence length="392" mass="44630">MTEKLKIGVIGLGYVGLANTLLLGQENQVIAYDLDKEKIKLLKSGKSPIEDTEIQDYLAEKNEHIQFTQDFSEAIEGSHLVLIATPTNYDEETNVFDTSSIESSIAKAIQINRKAIFLIKSTIPIGYTEHLRKKLAYEQIIFSPEFLREGRALYDNLYPSRIIVGDQTFLGEKIAELFKKSIKQQDVPIVYMEAKEAEAVKLFANTYLAMRIAYFNELDTYAEIHGLNTEKLIRGIGLDPRIGDYYNNPSFGYGGYCLPKDSKQLEANFEHIPNRIIHAIVEANEVRKEFITNQIMKKQAKVIGIYKLAMKKGSDNYRQSAIQTIISLLKDNGKEVIIYEPSFSADSFDGCPVMQDFIEFEKNSELIVANRMDSILQPIAEKVYTRDLFNRD</sequence>
<dbReference type="GO" id="GO:0051287">
    <property type="term" value="F:NAD binding"/>
    <property type="evidence" value="ECO:0007669"/>
    <property type="project" value="InterPro"/>
</dbReference>
<dbReference type="AlphaFoldDB" id="A0A511J3E6"/>
<dbReference type="InterPro" id="IPR028357">
    <property type="entry name" value="UDPglc_DH_bac"/>
</dbReference>
<dbReference type="InterPro" id="IPR036291">
    <property type="entry name" value="NAD(P)-bd_dom_sf"/>
</dbReference>
<dbReference type="UniPathway" id="UPA00038">
    <property type="reaction ID" value="UER00491"/>
</dbReference>
<evidence type="ECO:0000256" key="2">
    <source>
        <dbReference type="ARBA" id="ARBA00006601"/>
    </source>
</evidence>
<feature type="binding site" evidence="10">
    <location>
        <position position="254"/>
    </location>
    <ligand>
        <name>substrate</name>
    </ligand>
</feature>
<dbReference type="InterPro" id="IPR001732">
    <property type="entry name" value="UDP-Glc/GDP-Man_DH_N"/>
</dbReference>
<dbReference type="PIRSF" id="PIRSF000124">
    <property type="entry name" value="UDPglc_GDPman_dh"/>
    <property type="match status" value="1"/>
</dbReference>
<dbReference type="InterPro" id="IPR017476">
    <property type="entry name" value="UDP-Glc/GDP-Man"/>
</dbReference>
<name>A0A511J3E6_9ENTE</name>
<comment type="caution">
    <text evidence="13">The sequence shown here is derived from an EMBL/GenBank/DDBJ whole genome shotgun (WGS) entry which is preliminary data.</text>
</comment>
<feature type="binding site" evidence="10">
    <location>
        <begin position="146"/>
        <end position="149"/>
    </location>
    <ligand>
        <name>substrate</name>
    </ligand>
</feature>
<comment type="catalytic activity">
    <reaction evidence="7 8">
        <text>UDP-alpha-D-glucose + 2 NAD(+) + H2O = UDP-alpha-D-glucuronate + 2 NADH + 3 H(+)</text>
        <dbReference type="Rhea" id="RHEA:23596"/>
        <dbReference type="ChEBI" id="CHEBI:15377"/>
        <dbReference type="ChEBI" id="CHEBI:15378"/>
        <dbReference type="ChEBI" id="CHEBI:57540"/>
        <dbReference type="ChEBI" id="CHEBI:57945"/>
        <dbReference type="ChEBI" id="CHEBI:58052"/>
        <dbReference type="ChEBI" id="CHEBI:58885"/>
        <dbReference type="EC" id="1.1.1.22"/>
    </reaction>
</comment>
<dbReference type="SUPFAM" id="SSF52413">
    <property type="entry name" value="UDP-glucose/GDP-mannose dehydrogenase C-terminal domain"/>
    <property type="match status" value="1"/>
</dbReference>
<accession>A0A511J3E6</accession>
<dbReference type="InterPro" id="IPR013328">
    <property type="entry name" value="6PGD_dom2"/>
</dbReference>
<protein>
    <recommendedName>
        <fullName evidence="4 8">UDP-glucose 6-dehydrogenase</fullName>
        <ecNumber evidence="3 8">1.1.1.22</ecNumber>
    </recommendedName>
</protein>
<dbReference type="Proteomes" id="UP000321830">
    <property type="component" value="Unassembled WGS sequence"/>
</dbReference>
<evidence type="ECO:0000256" key="11">
    <source>
        <dbReference type="PIRSR" id="PIRSR500134-3"/>
    </source>
</evidence>